<dbReference type="InterPro" id="IPR040389">
    <property type="entry name" value="SMR"/>
</dbReference>
<evidence type="ECO:0000256" key="3">
    <source>
        <dbReference type="SAM" id="MobiDB-lite"/>
    </source>
</evidence>
<dbReference type="Proteomes" id="UP000436088">
    <property type="component" value="Unassembled WGS sequence"/>
</dbReference>
<feature type="compositionally biased region" description="Basic and acidic residues" evidence="3">
    <location>
        <begin position="45"/>
        <end position="54"/>
    </location>
</feature>
<feature type="compositionally biased region" description="Basic residues" evidence="3">
    <location>
        <begin position="1"/>
        <end position="20"/>
    </location>
</feature>
<dbReference type="PANTHER" id="PTHR33142">
    <property type="entry name" value="CYCLIN-DEPENDENT PROTEIN KINASE INHIBITOR SMR13"/>
    <property type="match status" value="1"/>
</dbReference>
<keyword evidence="1" id="KW-0649">Protein kinase inhibitor</keyword>
<evidence type="ECO:0000313" key="5">
    <source>
        <dbReference type="Proteomes" id="UP000436088"/>
    </source>
</evidence>
<reference evidence="4" key="1">
    <citation type="submission" date="2019-09" db="EMBL/GenBank/DDBJ databases">
        <title>Draft genome information of white flower Hibiscus syriacus.</title>
        <authorList>
            <person name="Kim Y.-M."/>
        </authorList>
    </citation>
    <scope>NUCLEOTIDE SEQUENCE [LARGE SCALE GENOMIC DNA]</scope>
    <source>
        <strain evidence="4">YM2019G1</strain>
    </source>
</reference>
<sequence length="120" mass="13633">MAPTSRRGKASKPLRTHYKRKLEQPSTIQKAPSSTTSSDNLPKIEGFDIERVDDTSTSTTSPYSTPKARRFRIPEIDTCPPAPKKQRVLSNYSLQRTPIAFFAPPDLELFFFFARRDISV</sequence>
<dbReference type="AlphaFoldDB" id="A0A6A3D1Q1"/>
<feature type="compositionally biased region" description="Low complexity" evidence="3">
    <location>
        <begin position="55"/>
        <end position="66"/>
    </location>
</feature>
<evidence type="ECO:0000256" key="2">
    <source>
        <dbReference type="ARBA" id="ARBA00023306"/>
    </source>
</evidence>
<dbReference type="GO" id="GO:0005634">
    <property type="term" value="C:nucleus"/>
    <property type="evidence" value="ECO:0007669"/>
    <property type="project" value="TreeGrafter"/>
</dbReference>
<proteinExistence type="predicted"/>
<keyword evidence="2" id="KW-0131">Cell cycle</keyword>
<feature type="region of interest" description="Disordered" evidence="3">
    <location>
        <begin position="1"/>
        <end position="84"/>
    </location>
</feature>
<comment type="caution">
    <text evidence="4">The sequence shown here is derived from an EMBL/GenBank/DDBJ whole genome shotgun (WGS) entry which is preliminary data.</text>
</comment>
<protein>
    <submittedName>
        <fullName evidence="4">Uncharacterized protein</fullName>
    </submittedName>
</protein>
<feature type="compositionally biased region" description="Polar residues" evidence="3">
    <location>
        <begin position="24"/>
        <end position="40"/>
    </location>
</feature>
<dbReference type="GO" id="GO:0004860">
    <property type="term" value="F:protein kinase inhibitor activity"/>
    <property type="evidence" value="ECO:0007669"/>
    <property type="project" value="UniProtKB-KW"/>
</dbReference>
<dbReference type="GO" id="GO:0032875">
    <property type="term" value="P:regulation of DNA endoreduplication"/>
    <property type="evidence" value="ECO:0007669"/>
    <property type="project" value="InterPro"/>
</dbReference>
<evidence type="ECO:0000313" key="4">
    <source>
        <dbReference type="EMBL" id="KAE8735520.1"/>
    </source>
</evidence>
<dbReference type="OrthoDB" id="1840446at2759"/>
<accession>A0A6A3D1Q1</accession>
<organism evidence="4 5">
    <name type="scientific">Hibiscus syriacus</name>
    <name type="common">Rose of Sharon</name>
    <dbReference type="NCBI Taxonomy" id="106335"/>
    <lineage>
        <taxon>Eukaryota</taxon>
        <taxon>Viridiplantae</taxon>
        <taxon>Streptophyta</taxon>
        <taxon>Embryophyta</taxon>
        <taxon>Tracheophyta</taxon>
        <taxon>Spermatophyta</taxon>
        <taxon>Magnoliopsida</taxon>
        <taxon>eudicotyledons</taxon>
        <taxon>Gunneridae</taxon>
        <taxon>Pentapetalae</taxon>
        <taxon>rosids</taxon>
        <taxon>malvids</taxon>
        <taxon>Malvales</taxon>
        <taxon>Malvaceae</taxon>
        <taxon>Malvoideae</taxon>
        <taxon>Hibiscus</taxon>
    </lineage>
</organism>
<dbReference type="PANTHER" id="PTHR33142:SF8">
    <property type="entry name" value="CYCLIN-DEPENDENT PROTEIN KINASE INHIBITOR SMR9"/>
    <property type="match status" value="1"/>
</dbReference>
<keyword evidence="5" id="KW-1185">Reference proteome</keyword>
<evidence type="ECO:0000256" key="1">
    <source>
        <dbReference type="ARBA" id="ARBA00023013"/>
    </source>
</evidence>
<gene>
    <name evidence="4" type="ORF">F3Y22_tig00000340pilonHSYRG00549</name>
</gene>
<name>A0A6A3D1Q1_HIBSY</name>
<dbReference type="EMBL" id="VEPZ02000032">
    <property type="protein sequence ID" value="KAE8735520.1"/>
    <property type="molecule type" value="Genomic_DNA"/>
</dbReference>